<organism evidence="1 2">
    <name type="scientific">Parnassius mnemosyne</name>
    <name type="common">clouded apollo</name>
    <dbReference type="NCBI Taxonomy" id="213953"/>
    <lineage>
        <taxon>Eukaryota</taxon>
        <taxon>Metazoa</taxon>
        <taxon>Ecdysozoa</taxon>
        <taxon>Arthropoda</taxon>
        <taxon>Hexapoda</taxon>
        <taxon>Insecta</taxon>
        <taxon>Pterygota</taxon>
        <taxon>Neoptera</taxon>
        <taxon>Endopterygota</taxon>
        <taxon>Lepidoptera</taxon>
        <taxon>Glossata</taxon>
        <taxon>Ditrysia</taxon>
        <taxon>Papilionoidea</taxon>
        <taxon>Papilionidae</taxon>
        <taxon>Parnassiinae</taxon>
        <taxon>Parnassini</taxon>
        <taxon>Parnassius</taxon>
        <taxon>Driopa</taxon>
    </lineage>
</organism>
<evidence type="ECO:0000313" key="2">
    <source>
        <dbReference type="Proteomes" id="UP001314205"/>
    </source>
</evidence>
<keyword evidence="2" id="KW-1185">Reference proteome</keyword>
<name>A0AAV1LZT7_9NEOP</name>
<dbReference type="Proteomes" id="UP001314205">
    <property type="component" value="Unassembled WGS sequence"/>
</dbReference>
<proteinExistence type="predicted"/>
<protein>
    <recommendedName>
        <fullName evidence="3">Interleukin-6</fullName>
    </recommendedName>
</protein>
<dbReference type="AlphaFoldDB" id="A0AAV1LZT7"/>
<dbReference type="EMBL" id="CAVLGL010000126">
    <property type="protein sequence ID" value="CAK1600968.1"/>
    <property type="molecule type" value="Genomic_DNA"/>
</dbReference>
<comment type="caution">
    <text evidence="1">The sequence shown here is derived from an EMBL/GenBank/DDBJ whole genome shotgun (WGS) entry which is preliminary data.</text>
</comment>
<evidence type="ECO:0000313" key="1">
    <source>
        <dbReference type="EMBL" id="CAK1600968.1"/>
    </source>
</evidence>
<accession>A0AAV1LZT7</accession>
<sequence length="190" mass="21708">MIRKLEELTTTLAKKLGESLRNRIAERRTCLTSVLIYLRDYVKYEEDLEDYARDETFKMSQKVSIRKEIKKLIKRLHCKTQYYYHTQESSYVTEPLPSTSAAACNDVVLGESEGANDDVPLSVLSTAGKSISLQEELLESLTALKKPNRSTNSANSLEILIKKEMNLYEAGGVKDETLDMLCFLRSHFQK</sequence>
<evidence type="ECO:0008006" key="3">
    <source>
        <dbReference type="Google" id="ProtNLM"/>
    </source>
</evidence>
<reference evidence="1 2" key="1">
    <citation type="submission" date="2023-11" db="EMBL/GenBank/DDBJ databases">
        <authorList>
            <person name="Hedman E."/>
            <person name="Englund M."/>
            <person name="Stromberg M."/>
            <person name="Nyberg Akerstrom W."/>
            <person name="Nylinder S."/>
            <person name="Jareborg N."/>
            <person name="Kallberg Y."/>
            <person name="Kronander E."/>
        </authorList>
    </citation>
    <scope>NUCLEOTIDE SEQUENCE [LARGE SCALE GENOMIC DNA]</scope>
</reference>
<gene>
    <name evidence="1" type="ORF">PARMNEM_LOCUS19659</name>
</gene>